<protein>
    <submittedName>
        <fullName evidence="1">Uncharacterized protein</fullName>
    </submittedName>
</protein>
<dbReference type="Proteomes" id="UP000247459">
    <property type="component" value="Unassembled WGS sequence"/>
</dbReference>
<organism evidence="1 2">
    <name type="scientific">Paenibacillus illinoisensis</name>
    <dbReference type="NCBI Taxonomy" id="59845"/>
    <lineage>
        <taxon>Bacteria</taxon>
        <taxon>Bacillati</taxon>
        <taxon>Bacillota</taxon>
        <taxon>Bacilli</taxon>
        <taxon>Bacillales</taxon>
        <taxon>Paenibacillaceae</taxon>
        <taxon>Paenibacillus</taxon>
    </lineage>
</organism>
<dbReference type="EMBL" id="PRLG01000021">
    <property type="protein sequence ID" value="PYY27371.1"/>
    <property type="molecule type" value="Genomic_DNA"/>
</dbReference>
<proteinExistence type="predicted"/>
<reference evidence="1 2" key="1">
    <citation type="submission" date="2018-01" db="EMBL/GenBank/DDBJ databases">
        <title>Genome sequence of the PGP bacterium Paenibacillus illinoisensis E3.</title>
        <authorList>
            <person name="Rolli E."/>
            <person name="Marasco R."/>
            <person name="Bessem C."/>
            <person name="Michoud G."/>
            <person name="Gaiarsa S."/>
            <person name="Borin S."/>
            <person name="Daffonchio D."/>
        </authorList>
    </citation>
    <scope>NUCLEOTIDE SEQUENCE [LARGE SCALE GENOMIC DNA]</scope>
    <source>
        <strain evidence="1 2">E3</strain>
    </source>
</reference>
<gene>
    <name evidence="1" type="ORF">PIL02S_03924</name>
</gene>
<comment type="caution">
    <text evidence="1">The sequence shown here is derived from an EMBL/GenBank/DDBJ whole genome shotgun (WGS) entry which is preliminary data.</text>
</comment>
<evidence type="ECO:0000313" key="1">
    <source>
        <dbReference type="EMBL" id="PYY27371.1"/>
    </source>
</evidence>
<accession>A0A2W0CUQ7</accession>
<dbReference type="AlphaFoldDB" id="A0A2W0CUQ7"/>
<sequence length="34" mass="3821">MVTERLHWARIGPGEGVFVLIDMDVINVPEKGEI</sequence>
<name>A0A2W0CUQ7_9BACL</name>
<evidence type="ECO:0000313" key="2">
    <source>
        <dbReference type="Proteomes" id="UP000247459"/>
    </source>
</evidence>